<dbReference type="AlphaFoldDB" id="A0A3P3WHS8"/>
<dbReference type="Gene3D" id="2.40.50.120">
    <property type="match status" value="1"/>
</dbReference>
<name>A0A3P3WHS8_9FLAO</name>
<dbReference type="OrthoDB" id="9805760at2"/>
<evidence type="ECO:0008006" key="3">
    <source>
        <dbReference type="Google" id="ProtNLM"/>
    </source>
</evidence>
<evidence type="ECO:0000313" key="1">
    <source>
        <dbReference type="EMBL" id="RRJ93846.1"/>
    </source>
</evidence>
<dbReference type="Proteomes" id="UP000271937">
    <property type="component" value="Unassembled WGS sequence"/>
</dbReference>
<dbReference type="Gene3D" id="2.20.110.10">
    <property type="entry name" value="Histone H3 K4-specific methyltransferase SET7/9 N-terminal domain"/>
    <property type="match status" value="1"/>
</dbReference>
<evidence type="ECO:0000313" key="2">
    <source>
        <dbReference type="Proteomes" id="UP000271937"/>
    </source>
</evidence>
<accession>A0A3P3WHS8</accession>
<sequence length="304" mass="35382">MRNITILFFLLFVGFNSYSCSCVGYGYSLPQAYNSAQIIFEGKIISIKEVDIEEEAGMHYELVFKIEKNLKGAEGKTIKIYTHTQGTACGLRTRKVGEKWIIWAYISKERIYTSKCTNSKLSEELKKEYKDLLYDLASSKEYKIWKDEEGNKIAEGKISNNLAEGKWIYYKKGFPQIDGNYISGKKDGEWIYYNVSENDSIDNSNKKLKIIYKENYKGNELNGISISFYENNKQKKITNYKDGAKNGFSISFYESGIIQLLAFYDNENQSIWWQLYDEQTKLLCESKGDIPEYDYKLKKYICPD</sequence>
<dbReference type="SUPFAM" id="SSF50242">
    <property type="entry name" value="TIMP-like"/>
    <property type="match status" value="1"/>
</dbReference>
<protein>
    <recommendedName>
        <fullName evidence="3">Toxin-antitoxin system YwqK family antitoxin</fullName>
    </recommendedName>
</protein>
<dbReference type="InterPro" id="IPR008993">
    <property type="entry name" value="TIMP-like_OB-fold"/>
</dbReference>
<gene>
    <name evidence="1" type="ORF">EG849_03140</name>
</gene>
<keyword evidence="2" id="KW-1185">Reference proteome</keyword>
<dbReference type="SUPFAM" id="SSF82185">
    <property type="entry name" value="Histone H3 K4-specific methyltransferase SET7/9 N-terminal domain"/>
    <property type="match status" value="1"/>
</dbReference>
<dbReference type="RefSeq" id="WP_125011625.1">
    <property type="nucleotide sequence ID" value="NZ_RQVR01000002.1"/>
</dbReference>
<comment type="caution">
    <text evidence="1">The sequence shown here is derived from an EMBL/GenBank/DDBJ whole genome shotgun (WGS) entry which is preliminary data.</text>
</comment>
<organism evidence="1 2">
    <name type="scientific">Flavobacterium macacae</name>
    <dbReference type="NCBI Taxonomy" id="2488993"/>
    <lineage>
        <taxon>Bacteria</taxon>
        <taxon>Pseudomonadati</taxon>
        <taxon>Bacteroidota</taxon>
        <taxon>Flavobacteriia</taxon>
        <taxon>Flavobacteriales</taxon>
        <taxon>Flavobacteriaceae</taxon>
        <taxon>Flavobacterium</taxon>
    </lineage>
</organism>
<reference evidence="1 2" key="1">
    <citation type="submission" date="2018-11" db="EMBL/GenBank/DDBJ databases">
        <title>Flavobacterium sp. nov., YIM 102600 draft genome.</title>
        <authorList>
            <person name="Li G."/>
            <person name="Jiang Y."/>
        </authorList>
    </citation>
    <scope>NUCLEOTIDE SEQUENCE [LARGE SCALE GENOMIC DNA]</scope>
    <source>
        <strain evidence="1 2">YIM 102600</strain>
    </source>
</reference>
<dbReference type="EMBL" id="RQVR01000002">
    <property type="protein sequence ID" value="RRJ93846.1"/>
    <property type="molecule type" value="Genomic_DNA"/>
</dbReference>
<proteinExistence type="predicted"/>